<geneLocation type="plasmid" evidence="1">
    <name>pJ20133-VIM</name>
</geneLocation>
<reference evidence="1" key="1">
    <citation type="submission" date="2019-08" db="EMBL/GenBank/DDBJ databases">
        <authorList>
            <person name="Zhou D."/>
            <person name="Chen F."/>
        </authorList>
    </citation>
    <scope>NUCLEOTIDE SEQUENCE</scope>
    <source>
        <strain evidence="1">QJ20133</strain>
        <plasmid evidence="1">pJ20133-VIM</plasmid>
    </source>
</reference>
<keyword evidence="1" id="KW-0614">Plasmid</keyword>
<protein>
    <submittedName>
        <fullName evidence="1">Uncharacterized protein</fullName>
    </submittedName>
</protein>
<evidence type="ECO:0000313" key="1">
    <source>
        <dbReference type="EMBL" id="QFX76316.1"/>
    </source>
</evidence>
<organism evidence="1">
    <name type="scientific">Pseudomonas monteilii</name>
    <dbReference type="NCBI Taxonomy" id="76759"/>
    <lineage>
        <taxon>Bacteria</taxon>
        <taxon>Pseudomonadati</taxon>
        <taxon>Pseudomonadota</taxon>
        <taxon>Gammaproteobacteria</taxon>
        <taxon>Pseudomonadales</taxon>
        <taxon>Pseudomonadaceae</taxon>
        <taxon>Pseudomonas</taxon>
    </lineage>
</organism>
<dbReference type="EMBL" id="MN310371">
    <property type="protein sequence ID" value="QFX76316.1"/>
    <property type="molecule type" value="Genomic_DNA"/>
</dbReference>
<accession>A0A6B7PVZ1</accession>
<proteinExistence type="predicted"/>
<name>A0A6B7PVZ1_9PSED</name>
<dbReference type="AlphaFoldDB" id="A0A6B7PVZ1"/>
<sequence length="68" mass="7910">MDNHQLACRHTLKQMDQLHLGILTARMVRHKQRTIGDQLVKLGFRAVTNLIPEKQALLLIAFHFLRPN</sequence>